<dbReference type="PRINTS" id="PR01805">
    <property type="entry name" value="VACJLIPOPROT"/>
</dbReference>
<sequence length="164" mass="18552">MKNIDFLNLMIMVLLFTLGTKTTHANSFINSGFKDAQGEISETVVNEDRWESFNRTMFGFNNVLYKYILGPIAKGYDFIVPDKVEGSISKFFHNVETPVRFFNNIFQGQWVDSGTELGRFAINTTIGLVGFFDPAESKFGIEMQEEDFGQTLAYHGVESGPYVV</sequence>
<protein>
    <submittedName>
        <fullName evidence="2">Outer-membrane-phospholipid-binding lipoprotein MlaA</fullName>
    </submittedName>
</protein>
<organism evidence="2">
    <name type="scientific">hydrothermal vent metagenome</name>
    <dbReference type="NCBI Taxonomy" id="652676"/>
    <lineage>
        <taxon>unclassified sequences</taxon>
        <taxon>metagenomes</taxon>
        <taxon>ecological metagenomes</taxon>
    </lineage>
</organism>
<dbReference type="InterPro" id="IPR007428">
    <property type="entry name" value="MlaA"/>
</dbReference>
<gene>
    <name evidence="2" type="ORF">MNBD_UNCLBAC01-199</name>
</gene>
<keyword evidence="1" id="KW-0732">Signal</keyword>
<dbReference type="GO" id="GO:0016020">
    <property type="term" value="C:membrane"/>
    <property type="evidence" value="ECO:0007669"/>
    <property type="project" value="InterPro"/>
</dbReference>
<dbReference type="PANTHER" id="PTHR30035:SF3">
    <property type="entry name" value="INTERMEMBRANE PHOSPHOLIPID TRANSPORT SYSTEM LIPOPROTEIN MLAA"/>
    <property type="match status" value="1"/>
</dbReference>
<dbReference type="AlphaFoldDB" id="A0A3B1CYL1"/>
<keyword evidence="2" id="KW-0449">Lipoprotein</keyword>
<reference evidence="2" key="1">
    <citation type="submission" date="2018-06" db="EMBL/GenBank/DDBJ databases">
        <authorList>
            <person name="Zhirakovskaya E."/>
        </authorList>
    </citation>
    <scope>NUCLEOTIDE SEQUENCE</scope>
</reference>
<proteinExistence type="predicted"/>
<dbReference type="Pfam" id="PF04333">
    <property type="entry name" value="MlaA"/>
    <property type="match status" value="1"/>
</dbReference>
<accession>A0A3B1CYL1</accession>
<dbReference type="EMBL" id="UOGJ01000072">
    <property type="protein sequence ID" value="VAX35736.1"/>
    <property type="molecule type" value="Genomic_DNA"/>
</dbReference>
<name>A0A3B1CYL1_9ZZZZ</name>
<dbReference type="PANTHER" id="PTHR30035">
    <property type="entry name" value="LIPOPROTEIN VACJ-RELATED"/>
    <property type="match status" value="1"/>
</dbReference>
<dbReference type="GO" id="GO:0120010">
    <property type="term" value="P:intermembrane phospholipid transfer"/>
    <property type="evidence" value="ECO:0007669"/>
    <property type="project" value="TreeGrafter"/>
</dbReference>
<evidence type="ECO:0000313" key="2">
    <source>
        <dbReference type="EMBL" id="VAX35736.1"/>
    </source>
</evidence>
<evidence type="ECO:0000256" key="1">
    <source>
        <dbReference type="ARBA" id="ARBA00022729"/>
    </source>
</evidence>